<dbReference type="Proteomes" id="UP000777438">
    <property type="component" value="Unassembled WGS sequence"/>
</dbReference>
<reference evidence="1 2" key="1">
    <citation type="journal article" date="2021" name="Nat. Commun.">
        <title>Genetic determinants of endophytism in the Arabidopsis root mycobiome.</title>
        <authorList>
            <person name="Mesny F."/>
            <person name="Miyauchi S."/>
            <person name="Thiergart T."/>
            <person name="Pickel B."/>
            <person name="Atanasova L."/>
            <person name="Karlsson M."/>
            <person name="Huettel B."/>
            <person name="Barry K.W."/>
            <person name="Haridas S."/>
            <person name="Chen C."/>
            <person name="Bauer D."/>
            <person name="Andreopoulos W."/>
            <person name="Pangilinan J."/>
            <person name="LaButti K."/>
            <person name="Riley R."/>
            <person name="Lipzen A."/>
            <person name="Clum A."/>
            <person name="Drula E."/>
            <person name="Henrissat B."/>
            <person name="Kohler A."/>
            <person name="Grigoriev I.V."/>
            <person name="Martin F.M."/>
            <person name="Hacquard S."/>
        </authorList>
    </citation>
    <scope>NUCLEOTIDE SEQUENCE [LARGE SCALE GENOMIC DNA]</scope>
    <source>
        <strain evidence="1 2">MPI-CAGE-CH-0241</strain>
    </source>
</reference>
<keyword evidence="2" id="KW-1185">Reference proteome</keyword>
<accession>A0A9P8WEA0</accession>
<name>A0A9P8WEA0_9HYPO</name>
<evidence type="ECO:0000313" key="1">
    <source>
        <dbReference type="EMBL" id="KAH6894554.1"/>
    </source>
</evidence>
<evidence type="ECO:0000313" key="2">
    <source>
        <dbReference type="Proteomes" id="UP000777438"/>
    </source>
</evidence>
<protein>
    <submittedName>
        <fullName evidence="1">Uncharacterized protein</fullName>
    </submittedName>
</protein>
<sequence length="593" mass="66650">MVLPPIKGKMLLRKDRHFPIQSQCDICGYDMETGERALGLIGHGDVRPVKLDPVVRFRFPAYAHVMALFPAHQVCRDTKCPSRHLRLTETATAHVSCYNFMAKCCRDAGSSHLSGAAIAWRQPWHAGSAFSLRPRTSTRKGMSLAAKVYDMPMLADLPLEILEMIRSHCEKHVIWRFGSVAELVDSLDGAESLAPVSLPLRKISAWERGSSPIMSRDALEPIMRPIIRLTVDYRGLQRIERLAELPTSDSSPSKISAYAFEVDSKEVDDSTKVHFQNGLGRLERPENQSNLPVWDIPWAPLSLIGKQFPESFRLTTINLQKCTGMTFFLWNDGVYGIHAHTAASPDARPTARAMARRMERDDFQSLLWVYVPFAPPDRVTAFGIRARYRPQHDRPLNGCCFLIQFALGGDVSIGPYFSSEVLDYTRTVNSRSVLVHNVPEFNEPISFLTLESDGEAGVKISRPPVTAGEPLLSSSASLANTAALRVFEDHALGFCRGIIVEYTNGAQRALGECRLGEHRIRVYKKPTHICMTRRITRAISCKDVRVKAVADPEHRHERGEAMRCYPMSGKLEFLFDRVHTHIDHAPHDFPPDF</sequence>
<comment type="caution">
    <text evidence="1">The sequence shown here is derived from an EMBL/GenBank/DDBJ whole genome shotgun (WGS) entry which is preliminary data.</text>
</comment>
<dbReference type="OrthoDB" id="4763081at2759"/>
<dbReference type="EMBL" id="JAGPYM010000005">
    <property type="protein sequence ID" value="KAH6894554.1"/>
    <property type="molecule type" value="Genomic_DNA"/>
</dbReference>
<organism evidence="1 2">
    <name type="scientific">Thelonectria olida</name>
    <dbReference type="NCBI Taxonomy" id="1576542"/>
    <lineage>
        <taxon>Eukaryota</taxon>
        <taxon>Fungi</taxon>
        <taxon>Dikarya</taxon>
        <taxon>Ascomycota</taxon>
        <taxon>Pezizomycotina</taxon>
        <taxon>Sordariomycetes</taxon>
        <taxon>Hypocreomycetidae</taxon>
        <taxon>Hypocreales</taxon>
        <taxon>Nectriaceae</taxon>
        <taxon>Thelonectria</taxon>
    </lineage>
</organism>
<proteinExistence type="predicted"/>
<dbReference type="AlphaFoldDB" id="A0A9P8WEA0"/>
<gene>
    <name evidence="1" type="ORF">B0T10DRAFT_558681</name>
</gene>